<dbReference type="RefSeq" id="WP_069976058.1">
    <property type="nucleotide sequence ID" value="NZ_CP017269.1"/>
</dbReference>
<dbReference type="OrthoDB" id="9807346at2"/>
<accession>A0A1D8GG99</accession>
<organism evidence="1 2">
    <name type="scientific">Geosporobacter ferrireducens</name>
    <dbReference type="NCBI Taxonomy" id="1424294"/>
    <lineage>
        <taxon>Bacteria</taxon>
        <taxon>Bacillati</taxon>
        <taxon>Bacillota</taxon>
        <taxon>Clostridia</taxon>
        <taxon>Peptostreptococcales</taxon>
        <taxon>Thermotaleaceae</taxon>
        <taxon>Geosporobacter</taxon>
    </lineage>
</organism>
<keyword evidence="2" id="KW-1185">Reference proteome</keyword>
<evidence type="ECO:0000313" key="1">
    <source>
        <dbReference type="EMBL" id="AOT69897.1"/>
    </source>
</evidence>
<name>A0A1D8GG99_9FIRM</name>
<dbReference type="KEGG" id="gfe:Gferi_10075"/>
<dbReference type="EMBL" id="CP017269">
    <property type="protein sequence ID" value="AOT69897.1"/>
    <property type="molecule type" value="Genomic_DNA"/>
</dbReference>
<sequence length="60" mass="7161">MRQEKVYCKRCKHFYVTWDVNFPNGCKLFGAKSRQLPSLIVYQSTGKKCEYFSERAYKAK</sequence>
<gene>
    <name evidence="1" type="ORF">Gferi_10075</name>
</gene>
<dbReference type="Proteomes" id="UP000095743">
    <property type="component" value="Chromosome"/>
</dbReference>
<reference evidence="1 2" key="1">
    <citation type="submission" date="2016-09" db="EMBL/GenBank/DDBJ databases">
        <title>Genomic analysis reveals versatility of anaerobic energy metabolism of Geosporobacter ferrireducens IRF9 of phylum Firmicutes.</title>
        <authorList>
            <person name="Kim S.-J."/>
        </authorList>
    </citation>
    <scope>NUCLEOTIDE SEQUENCE [LARGE SCALE GENOMIC DNA]</scope>
    <source>
        <strain evidence="1 2">IRF9</strain>
    </source>
</reference>
<evidence type="ECO:0000313" key="2">
    <source>
        <dbReference type="Proteomes" id="UP000095743"/>
    </source>
</evidence>
<protein>
    <submittedName>
        <fullName evidence="1">Uracil-DNA glycosylase</fullName>
    </submittedName>
</protein>
<proteinExistence type="predicted"/>
<dbReference type="AlphaFoldDB" id="A0A1D8GG99"/>